<dbReference type="EMBL" id="QCYY01000863">
    <property type="protein sequence ID" value="ROT82193.1"/>
    <property type="molecule type" value="Genomic_DNA"/>
</dbReference>
<evidence type="ECO:0000313" key="1">
    <source>
        <dbReference type="EMBL" id="ROT82193.1"/>
    </source>
</evidence>
<comment type="caution">
    <text evidence="1">The sequence shown here is derived from an EMBL/GenBank/DDBJ whole genome shotgun (WGS) entry which is preliminary data.</text>
</comment>
<proteinExistence type="predicted"/>
<organism evidence="1 2">
    <name type="scientific">Penaeus vannamei</name>
    <name type="common">Whiteleg shrimp</name>
    <name type="synonym">Litopenaeus vannamei</name>
    <dbReference type="NCBI Taxonomy" id="6689"/>
    <lineage>
        <taxon>Eukaryota</taxon>
        <taxon>Metazoa</taxon>
        <taxon>Ecdysozoa</taxon>
        <taxon>Arthropoda</taxon>
        <taxon>Crustacea</taxon>
        <taxon>Multicrustacea</taxon>
        <taxon>Malacostraca</taxon>
        <taxon>Eumalacostraca</taxon>
        <taxon>Eucarida</taxon>
        <taxon>Decapoda</taxon>
        <taxon>Dendrobranchiata</taxon>
        <taxon>Penaeoidea</taxon>
        <taxon>Penaeidae</taxon>
        <taxon>Penaeus</taxon>
    </lineage>
</organism>
<keyword evidence="2" id="KW-1185">Reference proteome</keyword>
<dbReference type="OrthoDB" id="6375582at2759"/>
<reference evidence="1 2" key="2">
    <citation type="submission" date="2019-01" db="EMBL/GenBank/DDBJ databases">
        <title>The decoding of complex shrimp genome reveals the adaptation for benthos swimmer, frequently molting mechanism and breeding impact on genome.</title>
        <authorList>
            <person name="Sun Y."/>
            <person name="Gao Y."/>
            <person name="Yu Y."/>
        </authorList>
    </citation>
    <scope>NUCLEOTIDE SEQUENCE [LARGE SCALE GENOMIC DNA]</scope>
    <source>
        <tissue evidence="1">Muscle</tissue>
    </source>
</reference>
<name>A0A3R7PTH4_PENVA</name>
<accession>A0A3R7PTH4</accession>
<protein>
    <submittedName>
        <fullName evidence="1">Uncharacterized protein</fullName>
    </submittedName>
</protein>
<dbReference type="Proteomes" id="UP000283509">
    <property type="component" value="Unassembled WGS sequence"/>
</dbReference>
<evidence type="ECO:0000313" key="2">
    <source>
        <dbReference type="Proteomes" id="UP000283509"/>
    </source>
</evidence>
<gene>
    <name evidence="1" type="ORF">C7M84_024647</name>
</gene>
<reference evidence="1 2" key="1">
    <citation type="submission" date="2018-04" db="EMBL/GenBank/DDBJ databases">
        <authorList>
            <person name="Zhang X."/>
            <person name="Yuan J."/>
            <person name="Li F."/>
            <person name="Xiang J."/>
        </authorList>
    </citation>
    <scope>NUCLEOTIDE SEQUENCE [LARGE SCALE GENOMIC DNA]</scope>
    <source>
        <tissue evidence="1">Muscle</tissue>
    </source>
</reference>
<dbReference type="AlphaFoldDB" id="A0A3R7PTH4"/>
<sequence>MTPALTATTFDPAGAPSTERGKMAAAVGLVVHIATWISVLAHSCFPYQIFTVDSFDVCNNTIYLDSVAKPAAILRLTAKDYYDFSPLFCEITFNAPRHSWTGLVGVLEEVDLRRYEYSHRAGQSECVDSIKVIYDTSLPQDTQCGSWSVSPSERLSHVGYRKALMGYCPHPRVSTSGLPQCVVSDLKVQVSVGLKDNAAWRNKTWGPHRGFTFVVTAY</sequence>
<feature type="non-terminal residue" evidence="1">
    <location>
        <position position="218"/>
    </location>
</feature>